<keyword evidence="4" id="KW-1185">Reference proteome</keyword>
<evidence type="ECO:0000256" key="1">
    <source>
        <dbReference type="ARBA" id="ARBA00007689"/>
    </source>
</evidence>
<evidence type="ECO:0000313" key="3">
    <source>
        <dbReference type="EMBL" id="NKE69357.1"/>
    </source>
</evidence>
<gene>
    <name evidence="3" type="ORF">MNODULE_01135</name>
</gene>
<evidence type="ECO:0000313" key="4">
    <source>
        <dbReference type="Proteomes" id="UP000534783"/>
    </source>
</evidence>
<dbReference type="Pfam" id="PF03795">
    <property type="entry name" value="YCII"/>
    <property type="match status" value="1"/>
</dbReference>
<dbReference type="InterPro" id="IPR005545">
    <property type="entry name" value="YCII"/>
</dbReference>
<sequence length="91" mass="10035">MKFVMIGLDGPDGAELRKHLRPSHLERLEKLTAEKKLILAGPFGDKSGSLIVFEAGSLEEAVAWGEADPYVSGGVFSRYEIKPFTQVFPKE</sequence>
<comment type="similarity">
    <text evidence="1">Belongs to the YciI family.</text>
</comment>
<comment type="caution">
    <text evidence="3">The sequence shown here is derived from an EMBL/GenBank/DDBJ whole genome shotgun (WGS) entry which is preliminary data.</text>
</comment>
<dbReference type="PANTHER" id="PTHR33606">
    <property type="entry name" value="PROTEIN YCII"/>
    <property type="match status" value="1"/>
</dbReference>
<dbReference type="Gene3D" id="3.30.70.1060">
    <property type="entry name" value="Dimeric alpha+beta barrel"/>
    <property type="match status" value="1"/>
</dbReference>
<dbReference type="SUPFAM" id="SSF54909">
    <property type="entry name" value="Dimeric alpha+beta barrel"/>
    <property type="match status" value="1"/>
</dbReference>
<protein>
    <recommendedName>
        <fullName evidence="2">YCII-related domain-containing protein</fullName>
    </recommendedName>
</protein>
<feature type="domain" description="YCII-related" evidence="2">
    <location>
        <begin position="1"/>
        <end position="85"/>
    </location>
</feature>
<dbReference type="InterPro" id="IPR051807">
    <property type="entry name" value="Sec-metab_biosynth-assoc"/>
</dbReference>
<dbReference type="InterPro" id="IPR011008">
    <property type="entry name" value="Dimeric_a/b-barrel"/>
</dbReference>
<dbReference type="EMBL" id="VTOW01000001">
    <property type="protein sequence ID" value="NKE69357.1"/>
    <property type="molecule type" value="Genomic_DNA"/>
</dbReference>
<accession>A0A7X6DLE1</accession>
<organism evidence="3 4">
    <name type="scientific">Candidatus Manganitrophus noduliformans</name>
    <dbReference type="NCBI Taxonomy" id="2606439"/>
    <lineage>
        <taxon>Bacteria</taxon>
        <taxon>Pseudomonadati</taxon>
        <taxon>Nitrospirota</taxon>
        <taxon>Nitrospiria</taxon>
        <taxon>Candidatus Troglogloeales</taxon>
        <taxon>Candidatus Manganitrophaceae</taxon>
        <taxon>Candidatus Manganitrophus</taxon>
    </lineage>
</organism>
<proteinExistence type="inferred from homology"/>
<reference evidence="3 4" key="1">
    <citation type="journal article" date="2020" name="Nature">
        <title>Bacterial chemolithoautotrophy via manganese oxidation.</title>
        <authorList>
            <person name="Yu H."/>
            <person name="Leadbetter J.R."/>
        </authorList>
    </citation>
    <scope>NUCLEOTIDE SEQUENCE [LARGE SCALE GENOMIC DNA]</scope>
    <source>
        <strain evidence="3 4">Mn-1</strain>
    </source>
</reference>
<dbReference type="Proteomes" id="UP000534783">
    <property type="component" value="Unassembled WGS sequence"/>
</dbReference>
<evidence type="ECO:0000259" key="2">
    <source>
        <dbReference type="Pfam" id="PF03795"/>
    </source>
</evidence>
<dbReference type="RefSeq" id="WP_168057663.1">
    <property type="nucleotide sequence ID" value="NZ_VTOW01000001.1"/>
</dbReference>
<dbReference type="PANTHER" id="PTHR33606:SF3">
    <property type="entry name" value="PROTEIN YCII"/>
    <property type="match status" value="1"/>
</dbReference>
<name>A0A7X6DLE1_9BACT</name>
<dbReference type="AlphaFoldDB" id="A0A7X6DLE1"/>